<comment type="caution">
    <text evidence="2">The sequence shown here is derived from an EMBL/GenBank/DDBJ whole genome shotgun (WGS) entry which is preliminary data.</text>
</comment>
<proteinExistence type="predicted"/>
<dbReference type="InterPro" id="IPR029045">
    <property type="entry name" value="ClpP/crotonase-like_dom_sf"/>
</dbReference>
<gene>
    <name evidence="2" type="ORF">ABVQ20_08165</name>
</gene>
<dbReference type="Proteomes" id="UP001548832">
    <property type="component" value="Unassembled WGS sequence"/>
</dbReference>
<evidence type="ECO:0000313" key="2">
    <source>
        <dbReference type="EMBL" id="MET2826949.1"/>
    </source>
</evidence>
<dbReference type="Gene3D" id="3.90.226.10">
    <property type="entry name" value="2-enoyl-CoA Hydratase, Chain A, domain 1"/>
    <property type="match status" value="1"/>
</dbReference>
<keyword evidence="3" id="KW-1185">Reference proteome</keyword>
<sequence length="304" mass="33103">MVHSHRLLGLISALFLIFHANAAFAVAKKPVGPEDSPQMRFVVVRSSAPGCEPTCPEWISAEGTINANSPQLLKNLLKTLGRRRLPIVIDSPGGDVSAAIAMGRMIRQNRLDAAVGRTWFFGCQPDAKDCKANDGKGARYIGIPYELGSYCASACPLMLAGGVRRLVGPQPYLGVHQITTTFVRTRLLYRTTYRVVRGKKRIIDTKIVSRKNAGSYKTYEMDEALEKKLAAYLTEMGVGEGVLQTIKNTPASSIHQLVPDSMLRMHLVTSLDSVDLLIGAPVCKTVPAAANCRVVTVSDLKEDH</sequence>
<reference evidence="2 3" key="1">
    <citation type="submission" date="2024-06" db="EMBL/GenBank/DDBJ databases">
        <authorList>
            <person name="Kim D.-U."/>
        </authorList>
    </citation>
    <scope>NUCLEOTIDE SEQUENCE [LARGE SCALE GENOMIC DNA]</scope>
    <source>
        <strain evidence="2 3">KACC15460</strain>
    </source>
</reference>
<dbReference type="EMBL" id="JBEWSZ010000001">
    <property type="protein sequence ID" value="MET2826949.1"/>
    <property type="molecule type" value="Genomic_DNA"/>
</dbReference>
<feature type="chain" id="PRO_5046357173" description="Periplasmic protein-like protein" evidence="1">
    <location>
        <begin position="26"/>
        <end position="304"/>
    </location>
</feature>
<protein>
    <recommendedName>
        <fullName evidence="4">Periplasmic protein-like protein</fullName>
    </recommendedName>
</protein>
<keyword evidence="1" id="KW-0732">Signal</keyword>
<evidence type="ECO:0000313" key="3">
    <source>
        <dbReference type="Proteomes" id="UP001548832"/>
    </source>
</evidence>
<dbReference type="RefSeq" id="WP_354459005.1">
    <property type="nucleotide sequence ID" value="NZ_JBEWSZ010000001.1"/>
</dbReference>
<organism evidence="2 3">
    <name type="scientific">Mesorhizobium shangrilense</name>
    <dbReference type="NCBI Taxonomy" id="460060"/>
    <lineage>
        <taxon>Bacteria</taxon>
        <taxon>Pseudomonadati</taxon>
        <taxon>Pseudomonadota</taxon>
        <taxon>Alphaproteobacteria</taxon>
        <taxon>Hyphomicrobiales</taxon>
        <taxon>Phyllobacteriaceae</taxon>
        <taxon>Mesorhizobium</taxon>
    </lineage>
</organism>
<feature type="signal peptide" evidence="1">
    <location>
        <begin position="1"/>
        <end position="25"/>
    </location>
</feature>
<dbReference type="SUPFAM" id="SSF52096">
    <property type="entry name" value="ClpP/crotonase"/>
    <property type="match status" value="1"/>
</dbReference>
<evidence type="ECO:0000256" key="1">
    <source>
        <dbReference type="SAM" id="SignalP"/>
    </source>
</evidence>
<accession>A0ABV2DAC5</accession>
<name>A0ABV2DAC5_9HYPH</name>
<evidence type="ECO:0008006" key="4">
    <source>
        <dbReference type="Google" id="ProtNLM"/>
    </source>
</evidence>